<dbReference type="SUPFAM" id="SSF48179">
    <property type="entry name" value="6-phosphogluconate dehydrogenase C-terminal domain-like"/>
    <property type="match status" value="1"/>
</dbReference>
<evidence type="ECO:0000259" key="7">
    <source>
        <dbReference type="Pfam" id="PF03807"/>
    </source>
</evidence>
<reference evidence="9 10" key="1">
    <citation type="submission" date="2019-09" db="EMBL/GenBank/DDBJ databases">
        <title>Phylogeny of genus Pseudoclavibacter and closely related genus.</title>
        <authorList>
            <person name="Li Y."/>
        </authorList>
    </citation>
    <scope>NUCLEOTIDE SEQUENCE [LARGE SCALE GENOMIC DNA]</scope>
    <source>
        <strain evidence="9 10">KCTC 13959</strain>
    </source>
</reference>
<dbReference type="NCBIfam" id="TIGR00112">
    <property type="entry name" value="proC"/>
    <property type="match status" value="1"/>
</dbReference>
<evidence type="ECO:0000256" key="5">
    <source>
        <dbReference type="NCBIfam" id="TIGR00112"/>
    </source>
</evidence>
<keyword evidence="3 4" id="KW-0560">Oxidoreductase</keyword>
<dbReference type="InterPro" id="IPR036291">
    <property type="entry name" value="NAD(P)-bd_dom_sf"/>
</dbReference>
<keyword evidence="4" id="KW-0641">Proline biosynthesis</keyword>
<dbReference type="UniPathway" id="UPA00098">
    <property type="reaction ID" value="UER00361"/>
</dbReference>
<keyword evidence="4" id="KW-0963">Cytoplasm</keyword>
<evidence type="ECO:0000256" key="1">
    <source>
        <dbReference type="ARBA" id="ARBA00005525"/>
    </source>
</evidence>
<evidence type="ECO:0000259" key="8">
    <source>
        <dbReference type="Pfam" id="PF14748"/>
    </source>
</evidence>
<dbReference type="InterPro" id="IPR000304">
    <property type="entry name" value="Pyrroline-COOH_reductase"/>
</dbReference>
<dbReference type="PANTHER" id="PTHR11645">
    <property type="entry name" value="PYRROLINE-5-CARBOXYLATE REDUCTASE"/>
    <property type="match status" value="1"/>
</dbReference>
<dbReference type="InterPro" id="IPR029036">
    <property type="entry name" value="P5CR_dimer"/>
</dbReference>
<evidence type="ECO:0000313" key="10">
    <source>
        <dbReference type="Proteomes" id="UP000433493"/>
    </source>
</evidence>
<dbReference type="Pfam" id="PF14748">
    <property type="entry name" value="P5CR_dimer"/>
    <property type="match status" value="1"/>
</dbReference>
<protein>
    <recommendedName>
        <fullName evidence="4 5">Pyrroline-5-carboxylate reductase</fullName>
        <shortName evidence="4">P5C reductase</shortName>
        <shortName evidence="4">P5CR</shortName>
        <ecNumber evidence="4 5">1.5.1.2</ecNumber>
    </recommendedName>
    <alternativeName>
        <fullName evidence="4">PCA reductase</fullName>
    </alternativeName>
</protein>
<dbReference type="GO" id="GO:0004735">
    <property type="term" value="F:pyrroline-5-carboxylate reductase activity"/>
    <property type="evidence" value="ECO:0007669"/>
    <property type="project" value="UniProtKB-UniRule"/>
</dbReference>
<comment type="subcellular location">
    <subcellularLocation>
        <location evidence="4">Cytoplasm</location>
    </subcellularLocation>
</comment>
<dbReference type="HAMAP" id="MF_01925">
    <property type="entry name" value="P5C_reductase"/>
    <property type="match status" value="1"/>
</dbReference>
<comment type="catalytic activity">
    <reaction evidence="4">
        <text>L-proline + NADP(+) = (S)-1-pyrroline-5-carboxylate + NADPH + 2 H(+)</text>
        <dbReference type="Rhea" id="RHEA:14109"/>
        <dbReference type="ChEBI" id="CHEBI:15378"/>
        <dbReference type="ChEBI" id="CHEBI:17388"/>
        <dbReference type="ChEBI" id="CHEBI:57783"/>
        <dbReference type="ChEBI" id="CHEBI:58349"/>
        <dbReference type="ChEBI" id="CHEBI:60039"/>
        <dbReference type="EC" id="1.5.1.2"/>
    </reaction>
</comment>
<comment type="function">
    <text evidence="4">Catalyzes the reduction of 1-pyrroline-5-carboxylate (PCA) to L-proline.</text>
</comment>
<keyword evidence="10" id="KW-1185">Reference proteome</keyword>
<dbReference type="AlphaFoldDB" id="A0A7J5BFH3"/>
<sequence length="298" mass="31339">MPHRLKNVTPAAESTNAPATPLPTIAMIGTGNMNSAILYGLLDSPVAPRDAVRVTTRSQASAEKFAADDRITAFALETDPEANRKAASGADIVLLGVKPAQIVAVAEDIADVLHPETVVISVAAGIETATVEARLPEGIRVVRVMPNTPSQIGLGATGVAAGKAADAQAMALARTIFESVGSVYEVPESQISAIGAVAGSGPAHVYLLIEQMARATERLGVAYEEALDLTVQTFKGAIEMALQDEHRDVIDLRRKVTSPNGTTEQSIKVLLDADLTATFEQALRANQRRSDELAAENR</sequence>
<organism evidence="9 10">
    <name type="scientific">Gulosibacter chungangensis</name>
    <dbReference type="NCBI Taxonomy" id="979746"/>
    <lineage>
        <taxon>Bacteria</taxon>
        <taxon>Bacillati</taxon>
        <taxon>Actinomycetota</taxon>
        <taxon>Actinomycetes</taxon>
        <taxon>Micrococcales</taxon>
        <taxon>Microbacteriaceae</taxon>
        <taxon>Gulosibacter</taxon>
    </lineage>
</organism>
<keyword evidence="4" id="KW-0028">Amino-acid biosynthesis</keyword>
<dbReference type="PIRSF" id="PIRSF000193">
    <property type="entry name" value="Pyrrol-5-carb_rd"/>
    <property type="match status" value="1"/>
</dbReference>
<feature type="binding site" evidence="6">
    <location>
        <begin position="28"/>
        <end position="33"/>
    </location>
    <ligand>
        <name>NADP(+)</name>
        <dbReference type="ChEBI" id="CHEBI:58349"/>
    </ligand>
</feature>
<evidence type="ECO:0000256" key="4">
    <source>
        <dbReference type="HAMAP-Rule" id="MF_01925"/>
    </source>
</evidence>
<dbReference type="Proteomes" id="UP000433493">
    <property type="component" value="Unassembled WGS sequence"/>
</dbReference>
<evidence type="ECO:0000256" key="6">
    <source>
        <dbReference type="PIRSR" id="PIRSR000193-1"/>
    </source>
</evidence>
<keyword evidence="2 4" id="KW-0521">NADP</keyword>
<dbReference type="EMBL" id="WBKB01000001">
    <property type="protein sequence ID" value="KAB1644984.1"/>
    <property type="molecule type" value="Genomic_DNA"/>
</dbReference>
<gene>
    <name evidence="4 9" type="primary">proC</name>
    <name evidence="9" type="ORF">F8O05_01610</name>
</gene>
<evidence type="ECO:0000256" key="2">
    <source>
        <dbReference type="ARBA" id="ARBA00022857"/>
    </source>
</evidence>
<dbReference type="GO" id="GO:0005737">
    <property type="term" value="C:cytoplasm"/>
    <property type="evidence" value="ECO:0007669"/>
    <property type="project" value="UniProtKB-SubCell"/>
</dbReference>
<dbReference type="InterPro" id="IPR008927">
    <property type="entry name" value="6-PGluconate_DH-like_C_sf"/>
</dbReference>
<dbReference type="Pfam" id="PF03807">
    <property type="entry name" value="F420_oxidored"/>
    <property type="match status" value="1"/>
</dbReference>
<dbReference type="PANTHER" id="PTHR11645:SF0">
    <property type="entry name" value="PYRROLINE-5-CARBOXYLATE REDUCTASE 3"/>
    <property type="match status" value="1"/>
</dbReference>
<comment type="similarity">
    <text evidence="1 4">Belongs to the pyrroline-5-carboxylate reductase family.</text>
</comment>
<feature type="binding site" evidence="6">
    <location>
        <position position="56"/>
    </location>
    <ligand>
        <name>NADPH</name>
        <dbReference type="ChEBI" id="CHEBI:57783"/>
    </ligand>
</feature>
<dbReference type="GO" id="GO:0055129">
    <property type="term" value="P:L-proline biosynthetic process"/>
    <property type="evidence" value="ECO:0007669"/>
    <property type="project" value="UniProtKB-UniRule"/>
</dbReference>
<evidence type="ECO:0000256" key="3">
    <source>
        <dbReference type="ARBA" id="ARBA00023002"/>
    </source>
</evidence>
<dbReference type="EC" id="1.5.1.2" evidence="4 5"/>
<dbReference type="InterPro" id="IPR028939">
    <property type="entry name" value="P5C_Rdtase_cat_N"/>
</dbReference>
<feature type="domain" description="Pyrroline-5-carboxylate reductase dimerisation" evidence="8">
    <location>
        <begin position="188"/>
        <end position="293"/>
    </location>
</feature>
<comment type="caution">
    <text evidence="9">The sequence shown here is derived from an EMBL/GenBank/DDBJ whole genome shotgun (WGS) entry which is preliminary data.</text>
</comment>
<dbReference type="Gene3D" id="1.10.3730.10">
    <property type="entry name" value="ProC C-terminal domain-like"/>
    <property type="match status" value="1"/>
</dbReference>
<name>A0A7J5BFH3_9MICO</name>
<accession>A0A7J5BFH3</accession>
<dbReference type="SUPFAM" id="SSF51735">
    <property type="entry name" value="NAD(P)-binding Rossmann-fold domains"/>
    <property type="match status" value="1"/>
</dbReference>
<dbReference type="OrthoDB" id="9805754at2"/>
<evidence type="ECO:0000313" key="9">
    <source>
        <dbReference type="EMBL" id="KAB1644984.1"/>
    </source>
</evidence>
<feature type="binding site" evidence="6">
    <location>
        <position position="83"/>
    </location>
    <ligand>
        <name>NADPH</name>
        <dbReference type="ChEBI" id="CHEBI:57783"/>
    </ligand>
</feature>
<comment type="catalytic activity">
    <reaction evidence="4">
        <text>L-proline + NAD(+) = (S)-1-pyrroline-5-carboxylate + NADH + 2 H(+)</text>
        <dbReference type="Rhea" id="RHEA:14105"/>
        <dbReference type="ChEBI" id="CHEBI:15378"/>
        <dbReference type="ChEBI" id="CHEBI:17388"/>
        <dbReference type="ChEBI" id="CHEBI:57540"/>
        <dbReference type="ChEBI" id="CHEBI:57945"/>
        <dbReference type="ChEBI" id="CHEBI:60039"/>
        <dbReference type="EC" id="1.5.1.2"/>
    </reaction>
</comment>
<comment type="pathway">
    <text evidence="4">Amino-acid biosynthesis; L-proline biosynthesis; L-proline from L-glutamate 5-semialdehyde: step 1/1.</text>
</comment>
<feature type="domain" description="Pyrroline-5-carboxylate reductase catalytic N-terminal" evidence="7">
    <location>
        <begin position="24"/>
        <end position="125"/>
    </location>
</feature>
<dbReference type="Gene3D" id="3.40.50.720">
    <property type="entry name" value="NAD(P)-binding Rossmann-like Domain"/>
    <property type="match status" value="1"/>
</dbReference>
<proteinExistence type="inferred from homology"/>